<protein>
    <submittedName>
        <fullName evidence="2">Uncharacterized protein</fullName>
    </submittedName>
</protein>
<evidence type="ECO:0000313" key="3">
    <source>
        <dbReference type="Proteomes" id="UP000342249"/>
    </source>
</evidence>
<keyword evidence="1" id="KW-0472">Membrane</keyword>
<feature type="transmembrane region" description="Helical" evidence="1">
    <location>
        <begin position="246"/>
        <end position="267"/>
    </location>
</feature>
<proteinExistence type="predicted"/>
<evidence type="ECO:0000313" key="2">
    <source>
        <dbReference type="EMBL" id="MPQ64715.1"/>
    </source>
</evidence>
<dbReference type="RefSeq" id="WP_152753869.1">
    <property type="nucleotide sequence ID" value="NZ_SPSE01000054.1"/>
</dbReference>
<feature type="transmembrane region" description="Helical" evidence="1">
    <location>
        <begin position="74"/>
        <end position="94"/>
    </location>
</feature>
<accession>A0A5N7J7N1</accession>
<sequence length="275" mass="32233">MNKLTEYRIFNKYRVLTLLIFVLGFFLSWFFSTGLYQLVFKFNFNAPDVIGHGIEDQKFLINLLLNFDDYVSSTFEYTTFLMPVFVCLLSIIYIKEKKGLLLYKYIRTKKFKKTLLNSIFIHSLYNAFTLYLGFVIFLVIGLIINKTPIITDNTFLNSFFGNGFYFNHPVTYYLIEGIIKFFIFTFVYSIFTFSISLVTNKMRYCIIIPIGFYLFTSIIFGAGMNIQELNPAFTQGFSSYVSINPLRVFIPLIIPILISVFLIIYHITRSERIEA</sequence>
<keyword evidence="1" id="KW-1133">Transmembrane helix</keyword>
<name>A0A5N7J7N1_9CLOT</name>
<keyword evidence="1" id="KW-0812">Transmembrane</keyword>
<feature type="transmembrane region" description="Helical" evidence="1">
    <location>
        <begin position="170"/>
        <end position="193"/>
    </location>
</feature>
<feature type="transmembrane region" description="Helical" evidence="1">
    <location>
        <begin position="12"/>
        <end position="31"/>
    </location>
</feature>
<feature type="transmembrane region" description="Helical" evidence="1">
    <location>
        <begin position="115"/>
        <end position="144"/>
    </location>
</feature>
<gene>
    <name evidence="2" type="ORF">E4V82_21815</name>
</gene>
<feature type="transmembrane region" description="Helical" evidence="1">
    <location>
        <begin position="205"/>
        <end position="226"/>
    </location>
</feature>
<dbReference type="Proteomes" id="UP000342249">
    <property type="component" value="Unassembled WGS sequence"/>
</dbReference>
<reference evidence="2 3" key="1">
    <citation type="journal article" date="2019" name="Lett. Appl. Microbiol.">
        <title>A case of 'blown pack' spoilage of vacuum-packaged pork likely associated with Clostridium estertheticum in Canada.</title>
        <authorList>
            <person name="Zhang P."/>
            <person name="Ward P."/>
            <person name="McMullen L.M."/>
            <person name="Yang X."/>
        </authorList>
    </citation>
    <scope>NUCLEOTIDE SEQUENCE [LARGE SCALE GENOMIC DNA]</scope>
    <source>
        <strain evidence="2 3">MA19</strain>
    </source>
</reference>
<dbReference type="EMBL" id="SPSF01000055">
    <property type="protein sequence ID" value="MPQ64715.1"/>
    <property type="molecule type" value="Genomic_DNA"/>
</dbReference>
<organism evidence="2 3">
    <name type="scientific">Clostridium estertheticum</name>
    <dbReference type="NCBI Taxonomy" id="238834"/>
    <lineage>
        <taxon>Bacteria</taxon>
        <taxon>Bacillati</taxon>
        <taxon>Bacillota</taxon>
        <taxon>Clostridia</taxon>
        <taxon>Eubacteriales</taxon>
        <taxon>Clostridiaceae</taxon>
        <taxon>Clostridium</taxon>
    </lineage>
</organism>
<comment type="caution">
    <text evidence="2">The sequence shown here is derived from an EMBL/GenBank/DDBJ whole genome shotgun (WGS) entry which is preliminary data.</text>
</comment>
<evidence type="ECO:0000256" key="1">
    <source>
        <dbReference type="SAM" id="Phobius"/>
    </source>
</evidence>
<dbReference type="AlphaFoldDB" id="A0A5N7J7N1"/>